<keyword evidence="6" id="KW-0269">Exonuclease</keyword>
<gene>
    <name evidence="13" type="ORF">K493DRAFT_56243</name>
</gene>
<organism evidence="13 14">
    <name type="scientific">Basidiobolus meristosporus CBS 931.73</name>
    <dbReference type="NCBI Taxonomy" id="1314790"/>
    <lineage>
        <taxon>Eukaryota</taxon>
        <taxon>Fungi</taxon>
        <taxon>Fungi incertae sedis</taxon>
        <taxon>Zoopagomycota</taxon>
        <taxon>Entomophthoromycotina</taxon>
        <taxon>Basidiobolomycetes</taxon>
        <taxon>Basidiobolales</taxon>
        <taxon>Basidiobolaceae</taxon>
        <taxon>Basidiobolus</taxon>
    </lineage>
</organism>
<keyword evidence="4" id="KW-0227">DNA damage</keyword>
<feature type="active site" description="Nucleophile" evidence="9">
    <location>
        <position position="51"/>
    </location>
</feature>
<dbReference type="InParanoid" id="A0A1Y1Z208"/>
<dbReference type="GO" id="GO:0006281">
    <property type="term" value="P:DNA repair"/>
    <property type="evidence" value="ECO:0007669"/>
    <property type="project" value="UniProtKB-KW"/>
</dbReference>
<dbReference type="AlphaFoldDB" id="A0A1Y1Z208"/>
<protein>
    <submittedName>
        <fullName evidence="13">Phospholipase D/nuclease</fullName>
    </submittedName>
</protein>
<dbReference type="GO" id="GO:0004527">
    <property type="term" value="F:exonuclease activity"/>
    <property type="evidence" value="ECO:0007669"/>
    <property type="project" value="UniProtKB-KW"/>
</dbReference>
<evidence type="ECO:0000256" key="12">
    <source>
        <dbReference type="SAM" id="MobiDB-lite"/>
    </source>
</evidence>
<dbReference type="Gene3D" id="3.30.870.10">
    <property type="entry name" value="Endonuclease Chain A"/>
    <property type="match status" value="2"/>
</dbReference>
<dbReference type="Pfam" id="PF06087">
    <property type="entry name" value="Tyr-DNA_phospho"/>
    <property type="match status" value="1"/>
</dbReference>
<feature type="site" description="Interaction with DNA" evidence="11">
    <location>
        <position position="314"/>
    </location>
</feature>
<evidence type="ECO:0000256" key="2">
    <source>
        <dbReference type="ARBA" id="ARBA00010205"/>
    </source>
</evidence>
<keyword evidence="7" id="KW-0234">DNA repair</keyword>
<evidence type="ECO:0000256" key="9">
    <source>
        <dbReference type="PIRSR" id="PIRSR610347-1"/>
    </source>
</evidence>
<evidence type="ECO:0000313" key="13">
    <source>
        <dbReference type="EMBL" id="ORY04331.1"/>
    </source>
</evidence>
<evidence type="ECO:0000256" key="1">
    <source>
        <dbReference type="ARBA" id="ARBA00004123"/>
    </source>
</evidence>
<feature type="region of interest" description="Disordered" evidence="12">
    <location>
        <begin position="198"/>
        <end position="221"/>
    </location>
</feature>
<accession>A0A1Y1Z208</accession>
<dbReference type="STRING" id="1314790.A0A1Y1Z208"/>
<evidence type="ECO:0000256" key="7">
    <source>
        <dbReference type="ARBA" id="ARBA00023204"/>
    </source>
</evidence>
<evidence type="ECO:0000256" key="4">
    <source>
        <dbReference type="ARBA" id="ARBA00022763"/>
    </source>
</evidence>
<evidence type="ECO:0000256" key="5">
    <source>
        <dbReference type="ARBA" id="ARBA00022801"/>
    </source>
</evidence>
<name>A0A1Y1Z208_9FUNG</name>
<feature type="binding site" evidence="10">
    <location>
        <position position="53"/>
    </location>
    <ligand>
        <name>substrate</name>
    </ligand>
</feature>
<dbReference type="GO" id="GO:0003697">
    <property type="term" value="F:single-stranded DNA binding"/>
    <property type="evidence" value="ECO:0007669"/>
    <property type="project" value="TreeGrafter"/>
</dbReference>
<dbReference type="EMBL" id="MCFE01000036">
    <property type="protein sequence ID" value="ORY04331.1"/>
    <property type="molecule type" value="Genomic_DNA"/>
</dbReference>
<evidence type="ECO:0000256" key="11">
    <source>
        <dbReference type="PIRSR" id="PIRSR610347-3"/>
    </source>
</evidence>
<feature type="binding site" evidence="10">
    <location>
        <position position="291"/>
    </location>
    <ligand>
        <name>substrate</name>
    </ligand>
</feature>
<comment type="similarity">
    <text evidence="2">Belongs to the tyrosyl-DNA phosphodiesterase family.</text>
</comment>
<sequence length="318" mass="36254">MSKLPANNREIPILFVHGMSGANSGVLMEQVRRYSNLKTHLPQLPPYGTHHSKVMILFYEEHVRIVIHTANLVPQDWRNKTQAAYVSPLLQKKTDIGRSTVFERDFLSYLAAYGNILNSTRDKLSKYDFSPCKGTIIGSVPGRHAGTELHKWGHMRVREILSTMALGKQFQSSSLILQFSSIGSLGKTPDWLTKELGESFSRYQPDDQPNQSKRRKMEERSIRADQFTPPDIKLIFPTVEEVRNSFEGYAAGGSIPYDLKNFLNQQHYLQKHMCHWKANDQGLNRAMPHIKTYARVTDSGEELAWCMVTSSNLSKAAW</sequence>
<evidence type="ECO:0000256" key="10">
    <source>
        <dbReference type="PIRSR" id="PIRSR610347-2"/>
    </source>
</evidence>
<evidence type="ECO:0000256" key="3">
    <source>
        <dbReference type="ARBA" id="ARBA00022722"/>
    </source>
</evidence>
<keyword evidence="3" id="KW-0540">Nuclease</keyword>
<dbReference type="PANTHER" id="PTHR12415">
    <property type="entry name" value="TYROSYL-DNA PHOSPHODIESTERASE 1"/>
    <property type="match status" value="1"/>
</dbReference>
<reference evidence="13 14" key="1">
    <citation type="submission" date="2016-07" db="EMBL/GenBank/DDBJ databases">
        <title>Pervasive Adenine N6-methylation of Active Genes in Fungi.</title>
        <authorList>
            <consortium name="DOE Joint Genome Institute"/>
            <person name="Mondo S.J."/>
            <person name="Dannebaum R.O."/>
            <person name="Kuo R.C."/>
            <person name="Labutti K."/>
            <person name="Haridas S."/>
            <person name="Kuo A."/>
            <person name="Salamov A."/>
            <person name="Ahrendt S.R."/>
            <person name="Lipzen A."/>
            <person name="Sullivan W."/>
            <person name="Andreopoulos W.B."/>
            <person name="Clum A."/>
            <person name="Lindquist E."/>
            <person name="Daum C."/>
            <person name="Ramamoorthy G.K."/>
            <person name="Gryganskyi A."/>
            <person name="Culley D."/>
            <person name="Magnuson J.K."/>
            <person name="James T.Y."/>
            <person name="O'Malley M.A."/>
            <person name="Stajich J.E."/>
            <person name="Spatafora J.W."/>
            <person name="Visel A."/>
            <person name="Grigoriev I.V."/>
        </authorList>
    </citation>
    <scope>NUCLEOTIDE SEQUENCE [LARGE SCALE GENOMIC DNA]</scope>
    <source>
        <strain evidence="13 14">CBS 931.73</strain>
    </source>
</reference>
<feature type="active site" description="Proton donor/acceptor" evidence="9">
    <location>
        <position position="289"/>
    </location>
</feature>
<keyword evidence="14" id="KW-1185">Reference proteome</keyword>
<dbReference type="PANTHER" id="PTHR12415:SF0">
    <property type="entry name" value="TYROSYL-DNA PHOSPHODIESTERASE 1"/>
    <property type="match status" value="1"/>
</dbReference>
<comment type="caution">
    <text evidence="13">The sequence shown here is derived from an EMBL/GenBank/DDBJ whole genome shotgun (WGS) entry which is preliminary data.</text>
</comment>
<evidence type="ECO:0000256" key="6">
    <source>
        <dbReference type="ARBA" id="ARBA00022839"/>
    </source>
</evidence>
<keyword evidence="5" id="KW-0378">Hydrolase</keyword>
<dbReference type="GO" id="GO:0017005">
    <property type="term" value="F:3'-tyrosyl-DNA phosphodiesterase activity"/>
    <property type="evidence" value="ECO:0007669"/>
    <property type="project" value="TreeGrafter"/>
</dbReference>
<dbReference type="InterPro" id="IPR010347">
    <property type="entry name" value="Tdp1"/>
</dbReference>
<evidence type="ECO:0000256" key="8">
    <source>
        <dbReference type="ARBA" id="ARBA00023242"/>
    </source>
</evidence>
<dbReference type="Proteomes" id="UP000193498">
    <property type="component" value="Unassembled WGS sequence"/>
</dbReference>
<comment type="subcellular location">
    <subcellularLocation>
        <location evidence="1">Nucleus</location>
    </subcellularLocation>
</comment>
<dbReference type="SUPFAM" id="SSF56024">
    <property type="entry name" value="Phospholipase D/nuclease"/>
    <property type="match status" value="2"/>
</dbReference>
<dbReference type="FunCoup" id="A0A1Y1Z208">
    <property type="interactions" value="720"/>
</dbReference>
<keyword evidence="8" id="KW-0539">Nucleus</keyword>
<dbReference type="OrthoDB" id="47785at2759"/>
<dbReference type="GO" id="GO:0003690">
    <property type="term" value="F:double-stranded DNA binding"/>
    <property type="evidence" value="ECO:0007669"/>
    <property type="project" value="TreeGrafter"/>
</dbReference>
<dbReference type="GO" id="GO:0005634">
    <property type="term" value="C:nucleus"/>
    <property type="evidence" value="ECO:0007669"/>
    <property type="project" value="UniProtKB-SubCell"/>
</dbReference>
<evidence type="ECO:0000313" key="14">
    <source>
        <dbReference type="Proteomes" id="UP000193498"/>
    </source>
</evidence>
<proteinExistence type="inferred from homology"/>